<dbReference type="PANTHER" id="PTHR47424:SF5">
    <property type="entry name" value="ZN(II)2CYS6 TRANSCRIPTION FACTOR (EUROFUNG)"/>
    <property type="match status" value="1"/>
</dbReference>
<dbReference type="GO" id="GO:0000435">
    <property type="term" value="P:positive regulation of transcription from RNA polymerase II promoter by galactose"/>
    <property type="evidence" value="ECO:0007669"/>
    <property type="project" value="TreeGrafter"/>
</dbReference>
<sequence length="747" mass="83137">MDSDTKHLDTPQPAPKARKRNTAGADADTNSEIIQPLKRGKYTSTACDECKKRKLKCIPVGDSKCERCISTGLTCVFASRSSRAVKDKHGQVVKDKHVDSRQFQTLSDEMSQLRHQVQDLVGVVRDLKEQSQEIRSDSSHPREVITIESPAWTPREGVPEQPQFVGPTRSAFSIMMGERSLNRMCIPTFESSPPSSAQSPTLSRSPLATDIGYWDHSTASDITKFLVVFQEEVESVYPFIDIGEYALRSQEILAAIRNGSPLNDDVSDTSSVITLSSKDIEIAKVAAAIGIVLETNGTNDLSIAIVESVERNVARISNPRVDLKEVQLLTMLSIYHFHCDEELLAWRAIGIAARGALEMGLHRNQSLLDNFKDPDSRRLAIRVFWCVYVLDRRWSFGTSLSFALIDKDIDSELPEPDAEFSCLKCMVRYGRLCSKLWDAIPPFGSVSQTIPDDTAVALDLCTQEWLKSIPSHLQLRHPRLGLAPRSQPRLLFRLRALLYLRGNYARILIYRHHLMSAASISANPNSAWLVVNFALDTIQVLMHLHATSDIYSRQQNAFNYFLLSAMAVIFLAVCHAPAVFAVPCRKPFLGAVELVRGLSRHSIVSRRLWKSIRGLVPRMRTLSLLHLDQDLLDGRTAPNSKSPAPLDSLDVHHAHVASGTVSNRRAAGSVRPSDGFPLGEMMLPHAGLVSSAPDMFQMRDDLLSLFDAFGQGQQIWESTNGEFSDSQDLAMMNGEGEDISQRFHGLI</sequence>
<dbReference type="PROSITE" id="PS00463">
    <property type="entry name" value="ZN2_CY6_FUNGAL_1"/>
    <property type="match status" value="1"/>
</dbReference>
<keyword evidence="6" id="KW-1133">Transmembrane helix</keyword>
<evidence type="ECO:0000259" key="7">
    <source>
        <dbReference type="PROSITE" id="PS50048"/>
    </source>
</evidence>
<dbReference type="OrthoDB" id="39175at2759"/>
<dbReference type="PROSITE" id="PS50048">
    <property type="entry name" value="ZN2_CY6_FUNGAL_2"/>
    <property type="match status" value="1"/>
</dbReference>
<evidence type="ECO:0000256" key="2">
    <source>
        <dbReference type="ARBA" id="ARBA00023015"/>
    </source>
</evidence>
<feature type="domain" description="Zn(2)-C6 fungal-type" evidence="7">
    <location>
        <begin position="46"/>
        <end position="77"/>
    </location>
</feature>
<dbReference type="CDD" id="cd00067">
    <property type="entry name" value="GAL4"/>
    <property type="match status" value="1"/>
</dbReference>
<evidence type="ECO:0000256" key="5">
    <source>
        <dbReference type="SAM" id="MobiDB-lite"/>
    </source>
</evidence>
<proteinExistence type="predicted"/>
<comment type="caution">
    <text evidence="8">The sequence shown here is derived from an EMBL/GenBank/DDBJ whole genome shotgun (WGS) entry which is preliminary data.</text>
</comment>
<dbReference type="GO" id="GO:0005634">
    <property type="term" value="C:nucleus"/>
    <property type="evidence" value="ECO:0007669"/>
    <property type="project" value="TreeGrafter"/>
</dbReference>
<evidence type="ECO:0000256" key="3">
    <source>
        <dbReference type="ARBA" id="ARBA00023163"/>
    </source>
</evidence>
<protein>
    <submittedName>
        <fullName evidence="8">Fungal-specific transcription factor domain-containing protein</fullName>
    </submittedName>
</protein>
<dbReference type="GO" id="GO:0000981">
    <property type="term" value="F:DNA-binding transcription factor activity, RNA polymerase II-specific"/>
    <property type="evidence" value="ECO:0007669"/>
    <property type="project" value="InterPro"/>
</dbReference>
<keyword evidence="6" id="KW-0812">Transmembrane</keyword>
<dbReference type="AlphaFoldDB" id="A0A9P9D1S4"/>
<dbReference type="InterPro" id="IPR051127">
    <property type="entry name" value="Fungal_SecMet_Regulators"/>
</dbReference>
<organism evidence="8 9">
    <name type="scientific">Dactylonectria estremocensis</name>
    <dbReference type="NCBI Taxonomy" id="1079267"/>
    <lineage>
        <taxon>Eukaryota</taxon>
        <taxon>Fungi</taxon>
        <taxon>Dikarya</taxon>
        <taxon>Ascomycota</taxon>
        <taxon>Pezizomycotina</taxon>
        <taxon>Sordariomycetes</taxon>
        <taxon>Hypocreomycetidae</taxon>
        <taxon>Hypocreales</taxon>
        <taxon>Nectriaceae</taxon>
        <taxon>Dactylonectria</taxon>
    </lineage>
</organism>
<dbReference type="Pfam" id="PF04082">
    <property type="entry name" value="Fungal_trans"/>
    <property type="match status" value="1"/>
</dbReference>
<dbReference type="SUPFAM" id="SSF57701">
    <property type="entry name" value="Zn2/Cys6 DNA-binding domain"/>
    <property type="match status" value="1"/>
</dbReference>
<keyword evidence="1" id="KW-0479">Metal-binding</keyword>
<dbReference type="Proteomes" id="UP000717696">
    <property type="component" value="Unassembled WGS sequence"/>
</dbReference>
<gene>
    <name evidence="8" type="ORF">B0J13DRAFT_614221</name>
</gene>
<dbReference type="GO" id="GO:0006351">
    <property type="term" value="P:DNA-templated transcription"/>
    <property type="evidence" value="ECO:0007669"/>
    <property type="project" value="InterPro"/>
</dbReference>
<dbReference type="InterPro" id="IPR007219">
    <property type="entry name" value="XnlR_reg_dom"/>
</dbReference>
<dbReference type="InterPro" id="IPR001138">
    <property type="entry name" value="Zn2Cys6_DnaBD"/>
</dbReference>
<dbReference type="GO" id="GO:0000978">
    <property type="term" value="F:RNA polymerase II cis-regulatory region sequence-specific DNA binding"/>
    <property type="evidence" value="ECO:0007669"/>
    <property type="project" value="TreeGrafter"/>
</dbReference>
<dbReference type="Gene3D" id="4.10.240.10">
    <property type="entry name" value="Zn(2)-C6 fungal-type DNA-binding domain"/>
    <property type="match status" value="1"/>
</dbReference>
<dbReference type="InterPro" id="IPR036864">
    <property type="entry name" value="Zn2-C6_fun-type_DNA-bd_sf"/>
</dbReference>
<dbReference type="EMBL" id="JAGMUU010000058">
    <property type="protein sequence ID" value="KAH7111023.1"/>
    <property type="molecule type" value="Genomic_DNA"/>
</dbReference>
<evidence type="ECO:0000256" key="4">
    <source>
        <dbReference type="ARBA" id="ARBA00023242"/>
    </source>
</evidence>
<dbReference type="SMART" id="SM00066">
    <property type="entry name" value="GAL4"/>
    <property type="match status" value="1"/>
</dbReference>
<accession>A0A9P9D1S4</accession>
<keyword evidence="2" id="KW-0805">Transcription regulation</keyword>
<dbReference type="Pfam" id="PF00172">
    <property type="entry name" value="Zn_clus"/>
    <property type="match status" value="1"/>
</dbReference>
<dbReference type="SMART" id="SM00906">
    <property type="entry name" value="Fungal_trans"/>
    <property type="match status" value="1"/>
</dbReference>
<name>A0A9P9D1S4_9HYPO</name>
<evidence type="ECO:0000313" key="8">
    <source>
        <dbReference type="EMBL" id="KAH7111023.1"/>
    </source>
</evidence>
<feature type="transmembrane region" description="Helical" evidence="6">
    <location>
        <begin position="558"/>
        <end position="580"/>
    </location>
</feature>
<dbReference type="PANTHER" id="PTHR47424">
    <property type="entry name" value="REGULATORY PROTEIN GAL4"/>
    <property type="match status" value="1"/>
</dbReference>
<keyword evidence="4" id="KW-0539">Nucleus</keyword>
<evidence type="ECO:0000313" key="9">
    <source>
        <dbReference type="Proteomes" id="UP000717696"/>
    </source>
</evidence>
<dbReference type="GO" id="GO:0008270">
    <property type="term" value="F:zinc ion binding"/>
    <property type="evidence" value="ECO:0007669"/>
    <property type="project" value="InterPro"/>
</dbReference>
<evidence type="ECO:0000256" key="6">
    <source>
        <dbReference type="SAM" id="Phobius"/>
    </source>
</evidence>
<keyword evidence="3" id="KW-0804">Transcription</keyword>
<reference evidence="8" key="1">
    <citation type="journal article" date="2021" name="Nat. Commun.">
        <title>Genetic determinants of endophytism in the Arabidopsis root mycobiome.</title>
        <authorList>
            <person name="Mesny F."/>
            <person name="Miyauchi S."/>
            <person name="Thiergart T."/>
            <person name="Pickel B."/>
            <person name="Atanasova L."/>
            <person name="Karlsson M."/>
            <person name="Huettel B."/>
            <person name="Barry K.W."/>
            <person name="Haridas S."/>
            <person name="Chen C."/>
            <person name="Bauer D."/>
            <person name="Andreopoulos W."/>
            <person name="Pangilinan J."/>
            <person name="LaButti K."/>
            <person name="Riley R."/>
            <person name="Lipzen A."/>
            <person name="Clum A."/>
            <person name="Drula E."/>
            <person name="Henrissat B."/>
            <person name="Kohler A."/>
            <person name="Grigoriev I.V."/>
            <person name="Martin F.M."/>
            <person name="Hacquard S."/>
        </authorList>
    </citation>
    <scope>NUCLEOTIDE SEQUENCE</scope>
    <source>
        <strain evidence="8">MPI-CAGE-AT-0021</strain>
    </source>
</reference>
<keyword evidence="9" id="KW-1185">Reference proteome</keyword>
<evidence type="ECO:0000256" key="1">
    <source>
        <dbReference type="ARBA" id="ARBA00022723"/>
    </source>
</evidence>
<keyword evidence="6" id="KW-0472">Membrane</keyword>
<dbReference type="CDD" id="cd12148">
    <property type="entry name" value="fungal_TF_MHR"/>
    <property type="match status" value="1"/>
</dbReference>
<feature type="region of interest" description="Disordered" evidence="5">
    <location>
        <begin position="1"/>
        <end position="32"/>
    </location>
</feature>